<keyword evidence="2" id="KW-1185">Reference proteome</keyword>
<evidence type="ECO:0008006" key="3">
    <source>
        <dbReference type="Google" id="ProtNLM"/>
    </source>
</evidence>
<dbReference type="Gene3D" id="3.40.830.10">
    <property type="entry name" value="LigB-like"/>
    <property type="match status" value="1"/>
</dbReference>
<accession>A0A4U1I9C4</accession>
<gene>
    <name evidence="1" type="ORF">FAZ69_07895</name>
</gene>
<dbReference type="SUPFAM" id="SSF53213">
    <property type="entry name" value="LigB-like"/>
    <property type="match status" value="1"/>
</dbReference>
<name>A0A4U1I9C4_9BURK</name>
<dbReference type="OrthoDB" id="8673673at2"/>
<comment type="caution">
    <text evidence="1">The sequence shown here is derived from an EMBL/GenBank/DDBJ whole genome shotgun (WGS) entry which is preliminary data.</text>
</comment>
<reference evidence="1 2" key="1">
    <citation type="submission" date="2019-04" db="EMBL/GenBank/DDBJ databases">
        <title>Trinickia sp. 7GSK02, isolated from subtropical forest soil.</title>
        <authorList>
            <person name="Gao Z.-H."/>
            <person name="Qiu L.-H."/>
        </authorList>
    </citation>
    <scope>NUCLEOTIDE SEQUENCE [LARGE SCALE GENOMIC DNA]</scope>
    <source>
        <strain evidence="1 2">7GSK02</strain>
    </source>
</reference>
<protein>
    <recommendedName>
        <fullName evidence="3">Extradiol ring-cleavage dioxygenase class III enzyme subunit B domain-containing protein</fullName>
    </recommendedName>
</protein>
<dbReference type="EMBL" id="SWJE01000004">
    <property type="protein sequence ID" value="TKC90072.1"/>
    <property type="molecule type" value="Genomic_DNA"/>
</dbReference>
<evidence type="ECO:0000313" key="1">
    <source>
        <dbReference type="EMBL" id="TKC90072.1"/>
    </source>
</evidence>
<proteinExistence type="predicted"/>
<dbReference type="Proteomes" id="UP000305539">
    <property type="component" value="Unassembled WGS sequence"/>
</dbReference>
<dbReference type="AlphaFoldDB" id="A0A4U1I9C4"/>
<sequence length="121" mass="13118">MASQLGAAVKSFPEDVRVAVVASGGLSHFIVDEELDLRVLHTLQTHDHAALRAIPRGALNSGSSEILNWVTTAGAVEFLRQYWMPIAGSWNSAKSRLGSVDLGWLRAKNHLAVSSELNYAH</sequence>
<dbReference type="RefSeq" id="WP_136893402.1">
    <property type="nucleotide sequence ID" value="NZ_SWJE01000004.1"/>
</dbReference>
<organism evidence="1 2">
    <name type="scientific">Trinickia terrae</name>
    <dbReference type="NCBI Taxonomy" id="2571161"/>
    <lineage>
        <taxon>Bacteria</taxon>
        <taxon>Pseudomonadati</taxon>
        <taxon>Pseudomonadota</taxon>
        <taxon>Betaproteobacteria</taxon>
        <taxon>Burkholderiales</taxon>
        <taxon>Burkholderiaceae</taxon>
        <taxon>Trinickia</taxon>
    </lineage>
</organism>
<evidence type="ECO:0000313" key="2">
    <source>
        <dbReference type="Proteomes" id="UP000305539"/>
    </source>
</evidence>